<sequence length="123" mass="13711">MCFTSSATTTATQDHPPPCTTVVVTSKHYTTPAFPGLKERDTPNLFGASERKHINPRDDFESKIGSCFYGHCSVSDCVCVDNSMLAPSLQTEENRYLWICGPPWRLSWGRRRRCVGFVADGCC</sequence>
<dbReference type="Proteomes" id="UP001321473">
    <property type="component" value="Unassembled WGS sequence"/>
</dbReference>
<comment type="caution">
    <text evidence="1">The sequence shown here is derived from an EMBL/GenBank/DDBJ whole genome shotgun (WGS) entry which is preliminary data.</text>
</comment>
<proteinExistence type="predicted"/>
<keyword evidence="2" id="KW-1185">Reference proteome</keyword>
<evidence type="ECO:0000313" key="2">
    <source>
        <dbReference type="Proteomes" id="UP001321473"/>
    </source>
</evidence>
<accession>A0AAQ4FB66</accession>
<evidence type="ECO:0000313" key="1">
    <source>
        <dbReference type="EMBL" id="KAK8784246.1"/>
    </source>
</evidence>
<reference evidence="1 2" key="1">
    <citation type="journal article" date="2023" name="Arcadia Sci">
        <title>De novo assembly of a long-read Amblyomma americanum tick genome.</title>
        <authorList>
            <person name="Chou S."/>
            <person name="Poskanzer K.E."/>
            <person name="Rollins M."/>
            <person name="Thuy-Boun P.S."/>
        </authorList>
    </citation>
    <scope>NUCLEOTIDE SEQUENCE [LARGE SCALE GENOMIC DNA]</scope>
    <source>
        <strain evidence="1">F_SG_1</strain>
        <tissue evidence="1">Salivary glands</tissue>
    </source>
</reference>
<name>A0AAQ4FB66_AMBAM</name>
<dbReference type="AlphaFoldDB" id="A0AAQ4FB66"/>
<protein>
    <submittedName>
        <fullName evidence="1">Uncharacterized protein</fullName>
    </submittedName>
</protein>
<organism evidence="1 2">
    <name type="scientific">Amblyomma americanum</name>
    <name type="common">Lone star tick</name>
    <dbReference type="NCBI Taxonomy" id="6943"/>
    <lineage>
        <taxon>Eukaryota</taxon>
        <taxon>Metazoa</taxon>
        <taxon>Ecdysozoa</taxon>
        <taxon>Arthropoda</taxon>
        <taxon>Chelicerata</taxon>
        <taxon>Arachnida</taxon>
        <taxon>Acari</taxon>
        <taxon>Parasitiformes</taxon>
        <taxon>Ixodida</taxon>
        <taxon>Ixodoidea</taxon>
        <taxon>Ixodidae</taxon>
        <taxon>Amblyomminae</taxon>
        <taxon>Amblyomma</taxon>
    </lineage>
</organism>
<dbReference type="EMBL" id="JARKHS020004675">
    <property type="protein sequence ID" value="KAK8784246.1"/>
    <property type="molecule type" value="Genomic_DNA"/>
</dbReference>
<gene>
    <name evidence="1" type="ORF">V5799_009385</name>
</gene>